<evidence type="ECO:0000313" key="2">
    <source>
        <dbReference type="EMBL" id="OJG81702.1"/>
    </source>
</evidence>
<name>A0A1L8WLN7_9ENTE</name>
<organism evidence="2 3">
    <name type="scientific">Enterococcus ratti</name>
    <dbReference type="NCBI Taxonomy" id="150033"/>
    <lineage>
        <taxon>Bacteria</taxon>
        <taxon>Bacillati</taxon>
        <taxon>Bacillota</taxon>
        <taxon>Bacilli</taxon>
        <taxon>Lactobacillales</taxon>
        <taxon>Enterococcaceae</taxon>
        <taxon>Enterococcus</taxon>
    </lineage>
</organism>
<dbReference type="EMBL" id="JXLB01000010">
    <property type="protein sequence ID" value="OJG81702.1"/>
    <property type="molecule type" value="Genomic_DNA"/>
</dbReference>
<evidence type="ECO:0000313" key="3">
    <source>
        <dbReference type="Proteomes" id="UP000182152"/>
    </source>
</evidence>
<sequence>MEKEPYQKIDEITTKVNTYVEKLEGILGQIEKTLHSPIKLTDDKTSSIQQLDDNIKELESLEKDIQKDSKKVDKLNKACQIKEKKISSINRSPFKRVISLFTGEKNSRRNKDNSLSWIFLIKFQKMERNTSEVKACYVQAYVRKSKQ</sequence>
<evidence type="ECO:0000256" key="1">
    <source>
        <dbReference type="SAM" id="Coils"/>
    </source>
</evidence>
<dbReference type="RefSeq" id="WP_071855440.1">
    <property type="nucleotide sequence ID" value="NZ_JXLB01000010.1"/>
</dbReference>
<feature type="coiled-coil region" evidence="1">
    <location>
        <begin position="48"/>
        <end position="78"/>
    </location>
</feature>
<dbReference type="Proteomes" id="UP000182152">
    <property type="component" value="Unassembled WGS sequence"/>
</dbReference>
<keyword evidence="1" id="KW-0175">Coiled coil</keyword>
<accession>A0A1L8WLN7</accession>
<dbReference type="AlphaFoldDB" id="A0A1L8WLN7"/>
<comment type="caution">
    <text evidence="2">The sequence shown here is derived from an EMBL/GenBank/DDBJ whole genome shotgun (WGS) entry which is preliminary data.</text>
</comment>
<reference evidence="2 3" key="1">
    <citation type="submission" date="2014-12" db="EMBL/GenBank/DDBJ databases">
        <title>Draft genome sequences of 29 type strains of Enterococci.</title>
        <authorList>
            <person name="Zhong Z."/>
            <person name="Sun Z."/>
            <person name="Liu W."/>
            <person name="Zhang W."/>
            <person name="Zhang H."/>
        </authorList>
    </citation>
    <scope>NUCLEOTIDE SEQUENCE [LARGE SCALE GENOMIC DNA]</scope>
    <source>
        <strain evidence="2 3">DSM 15687</strain>
    </source>
</reference>
<proteinExistence type="predicted"/>
<protein>
    <submittedName>
        <fullName evidence="2">Uncharacterized protein</fullName>
    </submittedName>
</protein>
<gene>
    <name evidence="2" type="ORF">RV14_GL000229</name>
</gene>
<keyword evidence="3" id="KW-1185">Reference proteome</keyword>